<dbReference type="EMBL" id="CYPR01000189">
    <property type="protein sequence ID" value="CUH40094.1"/>
    <property type="molecule type" value="Genomic_DNA"/>
</dbReference>
<dbReference type="STRING" id="313367.JSE7799_02823"/>
<evidence type="ECO:0000313" key="1">
    <source>
        <dbReference type="EMBL" id="CUH40094.1"/>
    </source>
</evidence>
<keyword evidence="2" id="KW-1185">Reference proteome</keyword>
<dbReference type="RefSeq" id="WP_144431725.1">
    <property type="nucleotide sequence ID" value="NZ_CYPR01000189.1"/>
</dbReference>
<organism evidence="1 2">
    <name type="scientific">Jannaschia seosinensis</name>
    <dbReference type="NCBI Taxonomy" id="313367"/>
    <lineage>
        <taxon>Bacteria</taxon>
        <taxon>Pseudomonadati</taxon>
        <taxon>Pseudomonadota</taxon>
        <taxon>Alphaproteobacteria</taxon>
        <taxon>Rhodobacterales</taxon>
        <taxon>Roseobacteraceae</taxon>
        <taxon>Jannaschia</taxon>
    </lineage>
</organism>
<dbReference type="OrthoDB" id="7872255at2"/>
<evidence type="ECO:0000313" key="2">
    <source>
        <dbReference type="Proteomes" id="UP000049455"/>
    </source>
</evidence>
<reference evidence="1 2" key="1">
    <citation type="submission" date="2015-09" db="EMBL/GenBank/DDBJ databases">
        <authorList>
            <person name="Jackson K.R."/>
            <person name="Lunt B.L."/>
            <person name="Fisher J.N.B."/>
            <person name="Gardner A.V."/>
            <person name="Bailey M.E."/>
            <person name="Deus L.M."/>
            <person name="Earl A.S."/>
            <person name="Gibby P.D."/>
            <person name="Hartmann K.A."/>
            <person name="Liu J.E."/>
            <person name="Manci A.M."/>
            <person name="Nielsen D.A."/>
            <person name="Solomon M.B."/>
            <person name="Breakwell D.P."/>
            <person name="Burnett S.H."/>
            <person name="Grose J.H."/>
        </authorList>
    </citation>
    <scope>NUCLEOTIDE SEQUENCE [LARGE SCALE GENOMIC DNA]</scope>
    <source>
        <strain evidence="1 2">CECT 7799</strain>
    </source>
</reference>
<dbReference type="Proteomes" id="UP000049455">
    <property type="component" value="Unassembled WGS sequence"/>
</dbReference>
<sequence length="125" mass="13278">MQKWERMWSVGLAALLTLAFVLVWPPVAHGSALSVNHGVQAGMLGHHAHIEQNNQIRHLNVKLDADCDASAMGCCMMAHCCPGISVGPHDLPVFLRDDGATAASAFHGTGSDPGVVLPPPRRMPV</sequence>
<accession>A0A0M7BE48</accession>
<proteinExistence type="predicted"/>
<name>A0A0M7BE48_9RHOB</name>
<gene>
    <name evidence="1" type="ORF">JSE7799_02823</name>
</gene>
<dbReference type="AlphaFoldDB" id="A0A0M7BE48"/>
<protein>
    <submittedName>
        <fullName evidence="1">Uncharacterized protein</fullName>
    </submittedName>
</protein>